<evidence type="ECO:0000313" key="4">
    <source>
        <dbReference type="EMBL" id="MBB6453557.1"/>
    </source>
</evidence>
<evidence type="ECO:0000259" key="3">
    <source>
        <dbReference type="PROSITE" id="PS51186"/>
    </source>
</evidence>
<evidence type="ECO:0000256" key="1">
    <source>
        <dbReference type="ARBA" id="ARBA00022679"/>
    </source>
</evidence>
<dbReference type="RefSeq" id="WP_174496091.1">
    <property type="nucleotide sequence ID" value="NZ_CADDWK010000006.1"/>
</dbReference>
<accession>A0A841Q5B8</accession>
<protein>
    <submittedName>
        <fullName evidence="4">Ribosomal protein S18 acetylase RimI-like enzyme</fullName>
    </submittedName>
</protein>
<organism evidence="4 5">
    <name type="scientific">Salirhabdus euzebyi</name>
    <dbReference type="NCBI Taxonomy" id="394506"/>
    <lineage>
        <taxon>Bacteria</taxon>
        <taxon>Bacillati</taxon>
        <taxon>Bacillota</taxon>
        <taxon>Bacilli</taxon>
        <taxon>Bacillales</taxon>
        <taxon>Bacillaceae</taxon>
        <taxon>Salirhabdus</taxon>
    </lineage>
</organism>
<dbReference type="InterPro" id="IPR000182">
    <property type="entry name" value="GNAT_dom"/>
</dbReference>
<dbReference type="AlphaFoldDB" id="A0A841Q5B8"/>
<dbReference type="Gene3D" id="3.40.630.30">
    <property type="match status" value="1"/>
</dbReference>
<sequence length="149" mass="16808">MIQAIDLNNLQAIERIIPVQKASYQIEADIIGYADLPPLKDSATDIQQTGESFYGYYENKELAGFVSYELENEILTVCRLAVHPNHFKKGIATALLHHLFLHQTARKVVVTTGKGNNPAILLYKKFGFEIWGEIPINEQLSLIKLVRKA</sequence>
<dbReference type="Pfam" id="PF00583">
    <property type="entry name" value="Acetyltransf_1"/>
    <property type="match status" value="1"/>
</dbReference>
<comment type="caution">
    <text evidence="4">The sequence shown here is derived from an EMBL/GenBank/DDBJ whole genome shotgun (WGS) entry which is preliminary data.</text>
</comment>
<keyword evidence="4" id="KW-0689">Ribosomal protein</keyword>
<dbReference type="GO" id="GO:0005840">
    <property type="term" value="C:ribosome"/>
    <property type="evidence" value="ECO:0007669"/>
    <property type="project" value="UniProtKB-KW"/>
</dbReference>
<keyword evidence="1" id="KW-0808">Transferase</keyword>
<evidence type="ECO:0000256" key="2">
    <source>
        <dbReference type="ARBA" id="ARBA00023315"/>
    </source>
</evidence>
<dbReference type="PANTHER" id="PTHR43800">
    <property type="entry name" value="PEPTIDYL-LYSINE N-ACETYLTRANSFERASE YJAB"/>
    <property type="match status" value="1"/>
</dbReference>
<proteinExistence type="predicted"/>
<keyword evidence="2" id="KW-0012">Acyltransferase</keyword>
<evidence type="ECO:0000313" key="5">
    <source>
        <dbReference type="Proteomes" id="UP000581688"/>
    </source>
</evidence>
<feature type="domain" description="N-acetyltransferase" evidence="3">
    <location>
        <begin position="1"/>
        <end position="147"/>
    </location>
</feature>
<keyword evidence="5" id="KW-1185">Reference proteome</keyword>
<keyword evidence="4" id="KW-0687">Ribonucleoprotein</keyword>
<dbReference type="PANTHER" id="PTHR43800:SF1">
    <property type="entry name" value="PEPTIDYL-LYSINE N-ACETYLTRANSFERASE YJAB"/>
    <property type="match status" value="1"/>
</dbReference>
<dbReference type="Proteomes" id="UP000581688">
    <property type="component" value="Unassembled WGS sequence"/>
</dbReference>
<name>A0A841Q5B8_9BACI</name>
<reference evidence="4 5" key="1">
    <citation type="submission" date="2020-08" db="EMBL/GenBank/DDBJ databases">
        <title>Genomic Encyclopedia of Type Strains, Phase IV (KMG-IV): sequencing the most valuable type-strain genomes for metagenomic binning, comparative biology and taxonomic classification.</title>
        <authorList>
            <person name="Goeker M."/>
        </authorList>
    </citation>
    <scope>NUCLEOTIDE SEQUENCE [LARGE SCALE GENOMIC DNA]</scope>
    <source>
        <strain evidence="4 5">DSM 19612</strain>
    </source>
</reference>
<dbReference type="GO" id="GO:0016747">
    <property type="term" value="F:acyltransferase activity, transferring groups other than amino-acyl groups"/>
    <property type="evidence" value="ECO:0007669"/>
    <property type="project" value="InterPro"/>
</dbReference>
<gene>
    <name evidence="4" type="ORF">HNQ94_002006</name>
</gene>
<dbReference type="SUPFAM" id="SSF55729">
    <property type="entry name" value="Acyl-CoA N-acyltransferases (Nat)"/>
    <property type="match status" value="1"/>
</dbReference>
<dbReference type="InterPro" id="IPR016181">
    <property type="entry name" value="Acyl_CoA_acyltransferase"/>
</dbReference>
<dbReference type="CDD" id="cd04301">
    <property type="entry name" value="NAT_SF"/>
    <property type="match status" value="1"/>
</dbReference>
<dbReference type="EMBL" id="JACHGH010000005">
    <property type="protein sequence ID" value="MBB6453557.1"/>
    <property type="molecule type" value="Genomic_DNA"/>
</dbReference>
<dbReference type="PROSITE" id="PS51186">
    <property type="entry name" value="GNAT"/>
    <property type="match status" value="1"/>
</dbReference>